<protein>
    <submittedName>
        <fullName evidence="3">Site-specific integrase</fullName>
    </submittedName>
</protein>
<dbReference type="SUPFAM" id="SSF56349">
    <property type="entry name" value="DNA breaking-rejoining enzymes"/>
    <property type="match status" value="1"/>
</dbReference>
<organism evidence="3 4">
    <name type="scientific">Pseudomonas urmiensis</name>
    <dbReference type="NCBI Taxonomy" id="2745493"/>
    <lineage>
        <taxon>Bacteria</taxon>
        <taxon>Pseudomonadati</taxon>
        <taxon>Pseudomonadota</taxon>
        <taxon>Gammaproteobacteria</taxon>
        <taxon>Pseudomonadales</taxon>
        <taxon>Pseudomonadaceae</taxon>
        <taxon>Pseudomonas</taxon>
    </lineage>
</organism>
<gene>
    <name evidence="3" type="ORF">KW869_01935</name>
</gene>
<dbReference type="InterPro" id="IPR013762">
    <property type="entry name" value="Integrase-like_cat_sf"/>
</dbReference>
<dbReference type="Proteomes" id="UP001621534">
    <property type="component" value="Unassembled WGS sequence"/>
</dbReference>
<dbReference type="InterPro" id="IPR011010">
    <property type="entry name" value="DNA_brk_join_enz"/>
</dbReference>
<dbReference type="RefSeq" id="WP_201193157.1">
    <property type="nucleotide sequence ID" value="NZ_JAHWXS010000001.1"/>
</dbReference>
<keyword evidence="1" id="KW-0233">DNA recombination</keyword>
<evidence type="ECO:0000256" key="1">
    <source>
        <dbReference type="ARBA" id="ARBA00023172"/>
    </source>
</evidence>
<evidence type="ECO:0000313" key="4">
    <source>
        <dbReference type="Proteomes" id="UP001621534"/>
    </source>
</evidence>
<dbReference type="PROSITE" id="PS51898">
    <property type="entry name" value="TYR_RECOMBINASE"/>
    <property type="match status" value="1"/>
</dbReference>
<evidence type="ECO:0000313" key="3">
    <source>
        <dbReference type="EMBL" id="MFK5732266.1"/>
    </source>
</evidence>
<keyword evidence="4" id="KW-1185">Reference proteome</keyword>
<dbReference type="CDD" id="cd00397">
    <property type="entry name" value="DNA_BRE_C"/>
    <property type="match status" value="1"/>
</dbReference>
<dbReference type="InterPro" id="IPR002104">
    <property type="entry name" value="Integrase_catalytic"/>
</dbReference>
<accession>A0ABW8NQL8</accession>
<comment type="caution">
    <text evidence="3">The sequence shown here is derived from an EMBL/GenBank/DDBJ whole genome shotgun (WGS) entry which is preliminary data.</text>
</comment>
<dbReference type="Pfam" id="PF00589">
    <property type="entry name" value="Phage_integrase"/>
    <property type="match status" value="1"/>
</dbReference>
<dbReference type="EMBL" id="JAHWXS010000001">
    <property type="protein sequence ID" value="MFK5732266.1"/>
    <property type="molecule type" value="Genomic_DNA"/>
</dbReference>
<name>A0ABW8NQL8_9PSED</name>
<feature type="domain" description="Tyr recombinase" evidence="2">
    <location>
        <begin position="340"/>
        <end position="527"/>
    </location>
</feature>
<sequence length="704" mass="79895">MMEADDDEDDFESLMAEVEAEARQAASAYFEDLYEASHGHPSQLLDDDLHEYIGNDENTPPELDAEPQRKGGLKLKLAACPSGDFPVSIYSSYNQGRWILIKGVEYTETAILIENVPSELRSLKRAISYYFLPATNPFGTIKSFVSSMNYAEAFAYVQRFVLEENHLVGVNDFASIISGGMLNQALDNCKANAYPHSYLMLFFYINFWLALSAQCLIPDEFCLDVGIGEVDTLERRKDVYELIAANFVGWKPFSHNELSELLGYAYFWIDHGVPVIKDVVQYLSDHSSVMNGKNYCSTRVDQSLEKALGQQVNGVEIVGFTSSTSVQRQRGSGGRMFEYRRIYYYWRFKYRIAVDRVRNAIFILFSLMTGMRKREMATLTFDDVICGVDGLWRVDFSRYKTSSDPNFLGDADFISIPKYLGEAIQSFKQLREFGGYYLKGYIFQSTSGNMSVSKTDRMMERVARAVGRETGVVHLHIHRFRKTIAELLINESEANIDIIRMIFGHSSYVMTLRYIARNPFLVASVVETLKEHFAEDFVDVVRAIHTGVYAGEAAHRVAEQVGKRPELFSGTVLKTTVMQYVTHLFEGGSSLRIQRTSIGTMCLSHIYHDQSELPPCLASAPDLIFPVRPDFSNCQIHCENNLILENSKGAIEHNLKFYRTILLNATNLKPGAIKELESKISVNERLLEELLTSAAKKMNLKMFE</sequence>
<dbReference type="Gene3D" id="1.10.443.10">
    <property type="entry name" value="Intergrase catalytic core"/>
    <property type="match status" value="1"/>
</dbReference>
<reference evidence="3 4" key="1">
    <citation type="journal article" date="2012" name="Plant Soil">
        <title>Screening of plant growth-promoting traits in arsenic-resistant bacteria isolated from the rhizosphere of soybean plants from Argentinean agricultural soil.</title>
        <authorList>
            <person name="Wevar Oller A.L."/>
            <person name="Talano M.A."/>
            <person name="Agostini E."/>
        </authorList>
    </citation>
    <scope>NUCLEOTIDE SEQUENCE [LARGE SCALE GENOMIC DNA]</scope>
    <source>
        <strain evidence="3 4">AW4</strain>
    </source>
</reference>
<evidence type="ECO:0000259" key="2">
    <source>
        <dbReference type="PROSITE" id="PS51898"/>
    </source>
</evidence>
<proteinExistence type="predicted"/>